<evidence type="ECO:0000313" key="9">
    <source>
        <dbReference type="Proteomes" id="UP000663891"/>
    </source>
</evidence>
<name>A0A814ZB21_9BILA</name>
<evidence type="ECO:0000313" key="8">
    <source>
        <dbReference type="EMBL" id="CAF3496002.1"/>
    </source>
</evidence>
<accession>A0A814ZB21</accession>
<dbReference type="AlphaFoldDB" id="A0A814ZB21"/>
<sequence>MSTQTIGEKFSAPVPQVLGAREFMIERLILRDNTRELLRENGREEEMEIELLALTECGCGMDVYDPTKCKCRAREGYFLLAQFYYDTEQYDKAWKWYLKIRNADLRALYQLGTMCFEGVAPKEYTPEDAYDMMVEISTKGKDPHCFVVPYAEFHIGKAYFQGYGVGHSEEKAERWWSLAASGDGHEPVVEAQTALAFYYSRKSAFVYNLSKAWYWHNQAARRGSLESLGAVGAMNLFGVGTSKNLNQAVECLRQASERGNIYAMGLLVYAYYTRKLFTKATDLAKRVSVLDNIDELSRISCCLPQYIRKGIAISTFILGRCLELGYGIKKDPSQSVLMYKKCFQYDPDACQLLQDYLTHEKI</sequence>
<organism evidence="7 9">
    <name type="scientific">Adineta steineri</name>
    <dbReference type="NCBI Taxonomy" id="433720"/>
    <lineage>
        <taxon>Eukaryota</taxon>
        <taxon>Metazoa</taxon>
        <taxon>Spiralia</taxon>
        <taxon>Gnathifera</taxon>
        <taxon>Rotifera</taxon>
        <taxon>Eurotatoria</taxon>
        <taxon>Bdelloidea</taxon>
        <taxon>Adinetida</taxon>
        <taxon>Adinetidae</taxon>
        <taxon>Adineta</taxon>
    </lineage>
</organism>
<dbReference type="OrthoDB" id="2384430at2759"/>
<dbReference type="EMBL" id="CAJOAY010000028">
    <property type="protein sequence ID" value="CAF3496002.1"/>
    <property type="molecule type" value="Genomic_DNA"/>
</dbReference>
<dbReference type="InterPro" id="IPR011990">
    <property type="entry name" value="TPR-like_helical_dom_sf"/>
</dbReference>
<dbReference type="SMART" id="SM00671">
    <property type="entry name" value="SEL1"/>
    <property type="match status" value="5"/>
</dbReference>
<keyword evidence="3" id="KW-0677">Repeat</keyword>
<protein>
    <recommendedName>
        <fullName evidence="6">LRP2-binding protein</fullName>
    </recommendedName>
</protein>
<dbReference type="PANTHER" id="PTHR44554:SF1">
    <property type="entry name" value="LRP2-BINDING PROTEIN"/>
    <property type="match status" value="1"/>
</dbReference>
<dbReference type="Proteomes" id="UP000663881">
    <property type="component" value="Unassembled WGS sequence"/>
</dbReference>
<dbReference type="SUPFAM" id="SSF81901">
    <property type="entry name" value="HCP-like"/>
    <property type="match status" value="1"/>
</dbReference>
<gene>
    <name evidence="8" type="ORF">OKA104_LOCUS1215</name>
    <name evidence="7" type="ORF">VCS650_LOCUS27891</name>
</gene>
<dbReference type="Gene3D" id="1.25.40.10">
    <property type="entry name" value="Tetratricopeptide repeat domain"/>
    <property type="match status" value="1"/>
</dbReference>
<evidence type="ECO:0000313" key="7">
    <source>
        <dbReference type="EMBL" id="CAF1242785.1"/>
    </source>
</evidence>
<keyword evidence="4" id="KW-0802">TPR repeat</keyword>
<comment type="function">
    <text evidence="5">May act as an adapter that regulates LRP2 function.</text>
</comment>
<dbReference type="Proteomes" id="UP000663891">
    <property type="component" value="Unassembled WGS sequence"/>
</dbReference>
<dbReference type="EMBL" id="CAJNON010000400">
    <property type="protein sequence ID" value="CAF1242785.1"/>
    <property type="molecule type" value="Genomic_DNA"/>
</dbReference>
<evidence type="ECO:0000256" key="6">
    <source>
        <dbReference type="ARBA" id="ARBA00039954"/>
    </source>
</evidence>
<evidence type="ECO:0000256" key="3">
    <source>
        <dbReference type="ARBA" id="ARBA00022737"/>
    </source>
</evidence>
<evidence type="ECO:0000256" key="2">
    <source>
        <dbReference type="ARBA" id="ARBA00022490"/>
    </source>
</evidence>
<evidence type="ECO:0000256" key="5">
    <source>
        <dbReference type="ARBA" id="ARBA00037614"/>
    </source>
</evidence>
<evidence type="ECO:0000256" key="4">
    <source>
        <dbReference type="ARBA" id="ARBA00022803"/>
    </source>
</evidence>
<dbReference type="InterPro" id="IPR052323">
    <property type="entry name" value="LRP2-binding"/>
</dbReference>
<dbReference type="PANTHER" id="PTHR44554">
    <property type="entry name" value="LRP2-BINDING PROTEIN"/>
    <property type="match status" value="1"/>
</dbReference>
<reference evidence="7" key="1">
    <citation type="submission" date="2021-02" db="EMBL/GenBank/DDBJ databases">
        <authorList>
            <person name="Nowell W R."/>
        </authorList>
    </citation>
    <scope>NUCLEOTIDE SEQUENCE</scope>
</reference>
<dbReference type="GO" id="GO:0005737">
    <property type="term" value="C:cytoplasm"/>
    <property type="evidence" value="ECO:0007669"/>
    <property type="project" value="UniProtKB-SubCell"/>
</dbReference>
<dbReference type="Pfam" id="PF08238">
    <property type="entry name" value="Sel1"/>
    <property type="match status" value="6"/>
</dbReference>
<comment type="subcellular location">
    <subcellularLocation>
        <location evidence="1">Cytoplasm</location>
    </subcellularLocation>
</comment>
<dbReference type="InterPro" id="IPR006597">
    <property type="entry name" value="Sel1-like"/>
</dbReference>
<evidence type="ECO:0000256" key="1">
    <source>
        <dbReference type="ARBA" id="ARBA00004496"/>
    </source>
</evidence>
<keyword evidence="2" id="KW-0963">Cytoplasm</keyword>
<proteinExistence type="predicted"/>
<comment type="caution">
    <text evidence="7">The sequence shown here is derived from an EMBL/GenBank/DDBJ whole genome shotgun (WGS) entry which is preliminary data.</text>
</comment>